<dbReference type="EMBL" id="BAAAEI010000017">
    <property type="protein sequence ID" value="GAA0363486.1"/>
    <property type="molecule type" value="Genomic_DNA"/>
</dbReference>
<name>A0ABP3H6L8_9ALTE</name>
<organism evidence="2 3">
    <name type="scientific">Bowmanella denitrificans</name>
    <dbReference type="NCBI Taxonomy" id="366582"/>
    <lineage>
        <taxon>Bacteria</taxon>
        <taxon>Pseudomonadati</taxon>
        <taxon>Pseudomonadota</taxon>
        <taxon>Gammaproteobacteria</taxon>
        <taxon>Alteromonadales</taxon>
        <taxon>Alteromonadaceae</taxon>
        <taxon>Bowmanella</taxon>
    </lineage>
</organism>
<dbReference type="Proteomes" id="UP001501757">
    <property type="component" value="Unassembled WGS sequence"/>
</dbReference>
<keyword evidence="1" id="KW-1133">Transmembrane helix</keyword>
<comment type="caution">
    <text evidence="2">The sequence shown here is derived from an EMBL/GenBank/DDBJ whole genome shotgun (WGS) entry which is preliminary data.</text>
</comment>
<reference evidence="3" key="1">
    <citation type="journal article" date="2019" name="Int. J. Syst. Evol. Microbiol.">
        <title>The Global Catalogue of Microorganisms (GCM) 10K type strain sequencing project: providing services to taxonomists for standard genome sequencing and annotation.</title>
        <authorList>
            <consortium name="The Broad Institute Genomics Platform"/>
            <consortium name="The Broad Institute Genome Sequencing Center for Infectious Disease"/>
            <person name="Wu L."/>
            <person name="Ma J."/>
        </authorList>
    </citation>
    <scope>NUCLEOTIDE SEQUENCE [LARGE SCALE GENOMIC DNA]</scope>
    <source>
        <strain evidence="3">JCM 13378</strain>
    </source>
</reference>
<keyword evidence="1" id="KW-0812">Transmembrane</keyword>
<evidence type="ECO:0000313" key="3">
    <source>
        <dbReference type="Proteomes" id="UP001501757"/>
    </source>
</evidence>
<gene>
    <name evidence="2" type="ORF">GCM10009092_29850</name>
</gene>
<sequence>MLEQVLQYFFLMTLIFALSYTVRKVYVFVVNGTFERRCSALEFIALMVLSVVLSSSLDKMWHW</sequence>
<proteinExistence type="predicted"/>
<feature type="transmembrane region" description="Helical" evidence="1">
    <location>
        <begin position="6"/>
        <end position="26"/>
    </location>
</feature>
<evidence type="ECO:0000313" key="2">
    <source>
        <dbReference type="EMBL" id="GAA0363486.1"/>
    </source>
</evidence>
<feature type="transmembrane region" description="Helical" evidence="1">
    <location>
        <begin position="38"/>
        <end position="57"/>
    </location>
</feature>
<protein>
    <submittedName>
        <fullName evidence="2">Uncharacterized protein</fullName>
    </submittedName>
</protein>
<keyword evidence="3" id="KW-1185">Reference proteome</keyword>
<keyword evidence="1" id="KW-0472">Membrane</keyword>
<accession>A0ABP3H6L8</accession>
<evidence type="ECO:0000256" key="1">
    <source>
        <dbReference type="SAM" id="Phobius"/>
    </source>
</evidence>